<feature type="compositionally biased region" description="Low complexity" evidence="1">
    <location>
        <begin position="28"/>
        <end position="47"/>
    </location>
</feature>
<evidence type="ECO:0000313" key="4">
    <source>
        <dbReference type="Proteomes" id="UP000738325"/>
    </source>
</evidence>
<feature type="region of interest" description="Disordered" evidence="1">
    <location>
        <begin position="11"/>
        <end position="78"/>
    </location>
</feature>
<dbReference type="SUPFAM" id="SSF56219">
    <property type="entry name" value="DNase I-like"/>
    <property type="match status" value="1"/>
</dbReference>
<organism evidence="3 4">
    <name type="scientific">Dissophora globulifera</name>
    <dbReference type="NCBI Taxonomy" id="979702"/>
    <lineage>
        <taxon>Eukaryota</taxon>
        <taxon>Fungi</taxon>
        <taxon>Fungi incertae sedis</taxon>
        <taxon>Mucoromycota</taxon>
        <taxon>Mortierellomycotina</taxon>
        <taxon>Mortierellomycetes</taxon>
        <taxon>Mortierellales</taxon>
        <taxon>Mortierellaceae</taxon>
        <taxon>Dissophora</taxon>
    </lineage>
</organism>
<reference evidence="3" key="1">
    <citation type="journal article" date="2020" name="Fungal Divers.">
        <title>Resolving the Mortierellaceae phylogeny through synthesis of multi-gene phylogenetics and phylogenomics.</title>
        <authorList>
            <person name="Vandepol N."/>
            <person name="Liber J."/>
            <person name="Desiro A."/>
            <person name="Na H."/>
            <person name="Kennedy M."/>
            <person name="Barry K."/>
            <person name="Grigoriev I.V."/>
            <person name="Miller A.N."/>
            <person name="O'Donnell K."/>
            <person name="Stajich J.E."/>
            <person name="Bonito G."/>
        </authorList>
    </citation>
    <scope>NUCLEOTIDE SEQUENCE</scope>
    <source>
        <strain evidence="3">REB-010B</strain>
    </source>
</reference>
<feature type="region of interest" description="Disordered" evidence="1">
    <location>
        <begin position="214"/>
        <end position="257"/>
    </location>
</feature>
<dbReference type="PANTHER" id="PTHR11200">
    <property type="entry name" value="INOSITOL 5-PHOSPHATASE"/>
    <property type="match status" value="1"/>
</dbReference>
<comment type="caution">
    <text evidence="3">The sequence shown here is derived from an EMBL/GenBank/DDBJ whole genome shotgun (WGS) entry which is preliminary data.</text>
</comment>
<feature type="compositionally biased region" description="Polar residues" evidence="1">
    <location>
        <begin position="1068"/>
        <end position="1079"/>
    </location>
</feature>
<proteinExistence type="predicted"/>
<dbReference type="EMBL" id="JAAAIP010000074">
    <property type="protein sequence ID" value="KAG0326757.1"/>
    <property type="molecule type" value="Genomic_DNA"/>
</dbReference>
<gene>
    <name evidence="3" type="primary">INPP5E</name>
    <name evidence="3" type="ORF">BGZ99_009056</name>
</gene>
<dbReference type="InterPro" id="IPR036691">
    <property type="entry name" value="Endo/exonu/phosph_ase_sf"/>
</dbReference>
<feature type="compositionally biased region" description="Polar residues" evidence="1">
    <location>
        <begin position="342"/>
        <end position="361"/>
    </location>
</feature>
<evidence type="ECO:0000259" key="2">
    <source>
        <dbReference type="SMART" id="SM00128"/>
    </source>
</evidence>
<keyword evidence="4" id="KW-1185">Reference proteome</keyword>
<dbReference type="Gene3D" id="3.60.10.10">
    <property type="entry name" value="Endonuclease/exonuclease/phosphatase"/>
    <property type="match status" value="3"/>
</dbReference>
<feature type="region of interest" description="Disordered" evidence="1">
    <location>
        <begin position="143"/>
        <end position="192"/>
    </location>
</feature>
<dbReference type="AlphaFoldDB" id="A0A9P6RQU7"/>
<dbReference type="Pfam" id="PF22669">
    <property type="entry name" value="Exo_endo_phos2"/>
    <property type="match status" value="1"/>
</dbReference>
<dbReference type="GO" id="GO:0046856">
    <property type="term" value="P:phosphatidylinositol dephosphorylation"/>
    <property type="evidence" value="ECO:0007669"/>
    <property type="project" value="InterPro"/>
</dbReference>
<evidence type="ECO:0000313" key="3">
    <source>
        <dbReference type="EMBL" id="KAG0326757.1"/>
    </source>
</evidence>
<dbReference type="PANTHER" id="PTHR11200:SF275">
    <property type="entry name" value="LD06095P"/>
    <property type="match status" value="1"/>
</dbReference>
<dbReference type="InterPro" id="IPR000300">
    <property type="entry name" value="IPPc"/>
</dbReference>
<feature type="compositionally biased region" description="Basic and acidic residues" evidence="1">
    <location>
        <begin position="159"/>
        <end position="177"/>
    </location>
</feature>
<dbReference type="SMART" id="SM00128">
    <property type="entry name" value="IPPc"/>
    <property type="match status" value="1"/>
</dbReference>
<feature type="domain" description="Inositol polyphosphate-related phosphatase" evidence="2">
    <location>
        <begin position="451"/>
        <end position="764"/>
    </location>
</feature>
<feature type="compositionally biased region" description="Basic and acidic residues" evidence="1">
    <location>
        <begin position="614"/>
        <end position="628"/>
    </location>
</feature>
<sequence>MAAWVTQWLFAGHSKDTSSPAHSDAAVTAPETQGSAAAAAPANGASADPHGDHIHARLRQHQQAHEQRQEEEEHEHRHLHPIGLVSDEHGSAIQEHPSLHTEHFNLSSPSKIAPVDAFASSPSDETSPLGNSVADQDSILSELPPIIATTTPPVTSKALPEDDKGHAGERDFQRSSDDVPTVGDEDGGVAQSSKAGLLSVVRAIERMLSTAKLPETSKSVSTEQDTEHDANQDAFLPETDKKGRRWMHNARPLPPRPTISRTRLKVFVGTWNMMGQVPNIRDGLTGFLDVEDPNLRQRTADYHRMSQHRPDPATQGISSTAQDPEHANKVSTSFLAPAICTPQRSHSTQSLYSNPENYDTTPPTPILPSKSRRRGPGRFLKRISRLGRNRSKILLSPSVENLSSHQHHDNSSQSHFLHGSSTPGILKEPFLDMDTSAPYHIVAINTQECEREIREAVLFPSKSTWEKQLQTMMGPDYVMIKTETMAALHTAIFIWKPIEDLVSANQNNTQARNSDYKRIIHELQLNDAPKSSPGLWYFKGDMKLRRHYNAPPVPAPRKAIPLDNNGKSIKDGNDAGDIPPSDKSNSDGSSGNGDGVGKKPSKKHLKIKIGNTSPDHDGKGNHSHDGHAGKTGGEGVDQTPSTTAVDITDQFDYTFWAGDLNYRVDLTRAQANECLQKNDLETMLAHDQLTIQRQQGAVFEGFMEAPITFKPTYKFDPLIAASDSHLLRTRHRSLRRRPLSMLNFSIHEPHPVAPLLGSPIYKLDSNISCPTLLLSPGTDDQESGTSAVQLNLAVGAADENKQHHSQQADGEYSGSSGGSRYSSDGSQWTENNAPHKVGPEEGDSHNGSKITFHHGHHPVFRAIKSIRHHRRRHTGPLLIRVLDPRSKVEDSAHYGDSPPFGPQSASDIEESDHLRDEGPLFNSPMMSSTAPPDFSQEKESASASVDPAMIAFHQSEGWSLDLERRLEKERMLKMVRYDTSSKQRVPSWTDRILWKSTGGNYYLPSEIGDDTRSGGGDGGASILSGKSGWSRLKKKRSKVASTRMHPLSRRDGDEDLDDGVDQGYPATPVTTAGSGSIFNLNKKKTKDSNANPDGRMGFMESLKMEFHHAGSKKRRDTGPSSGRSLMSKEDEDRAAVIVKEYTAHHEMGLFSDHRPVTAVFAVRFDWNLTDRGVIGGGRGPLSGAGEGPNRWSPLDKMLEKMVN</sequence>
<dbReference type="GO" id="GO:0004439">
    <property type="term" value="F:phosphatidylinositol-4,5-bisphosphate 5-phosphatase activity"/>
    <property type="evidence" value="ECO:0007669"/>
    <property type="project" value="TreeGrafter"/>
</dbReference>
<dbReference type="Proteomes" id="UP000738325">
    <property type="component" value="Unassembled WGS sequence"/>
</dbReference>
<feature type="region of interest" description="Disordered" evidence="1">
    <location>
        <begin position="798"/>
        <end position="848"/>
    </location>
</feature>
<dbReference type="OrthoDB" id="405996at2759"/>
<feature type="compositionally biased region" description="Basic and acidic residues" evidence="1">
    <location>
        <begin position="837"/>
        <end position="846"/>
    </location>
</feature>
<accession>A0A9P6RQU7</accession>
<dbReference type="InterPro" id="IPR046985">
    <property type="entry name" value="IP5"/>
</dbReference>
<feature type="region of interest" description="Disordered" evidence="1">
    <location>
        <begin position="400"/>
        <end position="419"/>
    </location>
</feature>
<feature type="region of interest" description="Disordered" evidence="1">
    <location>
        <begin position="889"/>
        <end position="937"/>
    </location>
</feature>
<feature type="compositionally biased region" description="Low complexity" evidence="1">
    <location>
        <begin position="144"/>
        <end position="155"/>
    </location>
</feature>
<feature type="region of interest" description="Disordered" evidence="1">
    <location>
        <begin position="1007"/>
        <end position="1131"/>
    </location>
</feature>
<feature type="region of interest" description="Disordered" evidence="1">
    <location>
        <begin position="548"/>
        <end position="640"/>
    </location>
</feature>
<name>A0A9P6RQU7_9FUNG</name>
<feature type="region of interest" description="Disordered" evidence="1">
    <location>
        <begin position="304"/>
        <end position="328"/>
    </location>
</feature>
<feature type="compositionally biased region" description="Low complexity" evidence="1">
    <location>
        <begin position="809"/>
        <end position="826"/>
    </location>
</feature>
<feature type="region of interest" description="Disordered" evidence="1">
    <location>
        <begin position="340"/>
        <end position="378"/>
    </location>
</feature>
<evidence type="ECO:0000256" key="1">
    <source>
        <dbReference type="SAM" id="MobiDB-lite"/>
    </source>
</evidence>
<protein>
    <submittedName>
        <fullName evidence="3">Inositol polyphosphate 5-phosphatase</fullName>
    </submittedName>
</protein>